<protein>
    <submittedName>
        <fullName evidence="1">Uncharacterized protein</fullName>
    </submittedName>
</protein>
<reference evidence="2" key="1">
    <citation type="journal article" date="2019" name="Int. J. Syst. Evol. Microbiol.">
        <title>The Global Catalogue of Microorganisms (GCM) 10K type strain sequencing project: providing services to taxonomists for standard genome sequencing and annotation.</title>
        <authorList>
            <consortium name="The Broad Institute Genomics Platform"/>
            <consortium name="The Broad Institute Genome Sequencing Center for Infectious Disease"/>
            <person name="Wu L."/>
            <person name="Ma J."/>
        </authorList>
    </citation>
    <scope>NUCLEOTIDE SEQUENCE [LARGE SCALE GENOMIC DNA]</scope>
    <source>
        <strain evidence="2">CGMCC 4.7304</strain>
    </source>
</reference>
<accession>A0ABW0Z1Z2</accession>
<organism evidence="1 2">
    <name type="scientific">Streptomyces gamaensis</name>
    <dbReference type="NCBI Taxonomy" id="1763542"/>
    <lineage>
        <taxon>Bacteria</taxon>
        <taxon>Bacillati</taxon>
        <taxon>Actinomycetota</taxon>
        <taxon>Actinomycetes</taxon>
        <taxon>Kitasatosporales</taxon>
        <taxon>Streptomycetaceae</taxon>
        <taxon>Streptomyces</taxon>
    </lineage>
</organism>
<gene>
    <name evidence="1" type="ORF">ACFP1Z_21465</name>
</gene>
<evidence type="ECO:0000313" key="2">
    <source>
        <dbReference type="Proteomes" id="UP001596083"/>
    </source>
</evidence>
<dbReference type="EMBL" id="JBHSPB010000013">
    <property type="protein sequence ID" value="MFC5722741.1"/>
    <property type="molecule type" value="Genomic_DNA"/>
</dbReference>
<dbReference type="RefSeq" id="WP_390318415.1">
    <property type="nucleotide sequence ID" value="NZ_JBHSPB010000013.1"/>
</dbReference>
<name>A0ABW0Z1Z2_9ACTN</name>
<evidence type="ECO:0000313" key="1">
    <source>
        <dbReference type="EMBL" id="MFC5722741.1"/>
    </source>
</evidence>
<dbReference type="Proteomes" id="UP001596083">
    <property type="component" value="Unassembled WGS sequence"/>
</dbReference>
<proteinExistence type="predicted"/>
<keyword evidence="2" id="KW-1185">Reference proteome</keyword>
<sequence length="87" mass="9983">MTLAELEKIRGQEGVEAKYSDGNAYLSVFRFDDDMIVTPLLTHHIGHDAPALHLRRHQSDGMFDRFAAHVEELWNRGTPVWEGERHG</sequence>
<comment type="caution">
    <text evidence="1">The sequence shown here is derived from an EMBL/GenBank/DDBJ whole genome shotgun (WGS) entry which is preliminary data.</text>
</comment>